<keyword evidence="3" id="KW-1185">Reference proteome</keyword>
<reference evidence="2 3" key="1">
    <citation type="submission" date="2009-01" db="EMBL/GenBank/DDBJ databases">
        <authorList>
            <person name="Fulton L."/>
            <person name="Clifton S."/>
            <person name="Fulton B."/>
            <person name="Xu J."/>
            <person name="Minx P."/>
            <person name="Pepin K.H."/>
            <person name="Johnson M."/>
            <person name="Bhonagiri V."/>
            <person name="Nash W.E."/>
            <person name="Mardis E.R."/>
            <person name="Wilson R.K."/>
        </authorList>
    </citation>
    <scope>NUCLEOTIDE SEQUENCE [LARGE SCALE GENOMIC DNA]</scope>
    <source>
        <strain evidence="2 3">DSM 15981</strain>
    </source>
</reference>
<dbReference type="EMBL" id="ACCJ01000536">
    <property type="protein sequence ID" value="EEG51632.1"/>
    <property type="molecule type" value="Genomic_DNA"/>
</dbReference>
<dbReference type="HOGENOM" id="CLU_1802506_0_0_9"/>
<dbReference type="Proteomes" id="UP000004756">
    <property type="component" value="Unassembled WGS sequence"/>
</dbReference>
<sequence length="143" mass="17266">MNNNLYIKWETGYMNIYMDFFFPCSQQRFKKLLKVIALDWQHEDELKETLKIYFQNRIADLVELQKENGKKYFDFKQKAADTQRMIQSRKHPNGVSLSKEELKRARADLKEYTSSYKKALSDANSNLKFKNWFEKQLEFLKSI</sequence>
<evidence type="ECO:0000313" key="3">
    <source>
        <dbReference type="Proteomes" id="UP000004756"/>
    </source>
</evidence>
<comment type="caution">
    <text evidence="2">The sequence shown here is derived from an EMBL/GenBank/DDBJ whole genome shotgun (WGS) entry which is preliminary data.</text>
</comment>
<feature type="coiled-coil region" evidence="1">
    <location>
        <begin position="95"/>
        <end position="122"/>
    </location>
</feature>
<accession>C0DAK2</accession>
<reference evidence="2 3" key="2">
    <citation type="submission" date="2009-02" db="EMBL/GenBank/DDBJ databases">
        <title>Draft genome sequence of Clostridium asparagiforme (DSM 15981).</title>
        <authorList>
            <person name="Sudarsanam P."/>
            <person name="Ley R."/>
            <person name="Guruge J."/>
            <person name="Turnbaugh P.J."/>
            <person name="Mahowald M."/>
            <person name="Liep D."/>
            <person name="Gordon J."/>
        </authorList>
    </citation>
    <scope>NUCLEOTIDE SEQUENCE [LARGE SCALE GENOMIC DNA]</scope>
    <source>
        <strain evidence="2 3">DSM 15981</strain>
    </source>
</reference>
<evidence type="ECO:0000256" key="1">
    <source>
        <dbReference type="SAM" id="Coils"/>
    </source>
</evidence>
<organism evidence="2 3">
    <name type="scientific">[Clostridium] asparagiforme DSM 15981</name>
    <dbReference type="NCBI Taxonomy" id="518636"/>
    <lineage>
        <taxon>Bacteria</taxon>
        <taxon>Bacillati</taxon>
        <taxon>Bacillota</taxon>
        <taxon>Clostridia</taxon>
        <taxon>Lachnospirales</taxon>
        <taxon>Lachnospiraceae</taxon>
        <taxon>Enterocloster</taxon>
    </lineage>
</organism>
<dbReference type="AlphaFoldDB" id="C0DAK2"/>
<proteinExistence type="predicted"/>
<evidence type="ECO:0000313" key="2">
    <source>
        <dbReference type="EMBL" id="EEG51632.1"/>
    </source>
</evidence>
<protein>
    <submittedName>
        <fullName evidence="2">Uncharacterized protein</fullName>
    </submittedName>
</protein>
<name>C0DAK2_9FIRM</name>
<keyword evidence="1" id="KW-0175">Coiled coil</keyword>
<gene>
    <name evidence="2" type="ORF">CLOSTASPAR_06305</name>
</gene>